<dbReference type="PANTHER" id="PTHR43288">
    <property type="entry name" value="BIOTIN SYNTHASE-RELATED PROTEIN, RADICAL SAM SUPERFAMILY"/>
    <property type="match status" value="1"/>
</dbReference>
<dbReference type="SFLD" id="SFLDG01113">
    <property type="entry name" value="Uncharacterised_Radical_SAM_Su"/>
    <property type="match status" value="1"/>
</dbReference>
<dbReference type="GO" id="GO:0003824">
    <property type="term" value="F:catalytic activity"/>
    <property type="evidence" value="ECO:0007669"/>
    <property type="project" value="InterPro"/>
</dbReference>
<comment type="caution">
    <text evidence="1">The sequence shown here is derived from an EMBL/GenBank/DDBJ whole genome shotgun (WGS) entry which is preliminary data.</text>
</comment>
<dbReference type="SFLD" id="SFLDS00029">
    <property type="entry name" value="Radical_SAM"/>
    <property type="match status" value="1"/>
</dbReference>
<dbReference type="AlphaFoldDB" id="A0A7C4VUE8"/>
<dbReference type="PANTHER" id="PTHR43288:SF2">
    <property type="entry name" value="RADICAL SAM CORE DOMAIN-CONTAINING PROTEIN"/>
    <property type="match status" value="1"/>
</dbReference>
<reference evidence="1" key="1">
    <citation type="journal article" date="2020" name="mSystems">
        <title>Genome- and Community-Level Interaction Insights into Carbon Utilization and Element Cycling Functions of Hydrothermarchaeota in Hydrothermal Sediment.</title>
        <authorList>
            <person name="Zhou Z."/>
            <person name="Liu Y."/>
            <person name="Xu W."/>
            <person name="Pan J."/>
            <person name="Luo Z.H."/>
            <person name="Li M."/>
        </authorList>
    </citation>
    <scope>NUCLEOTIDE SEQUENCE [LARGE SCALE GENOMIC DNA]</scope>
    <source>
        <strain evidence="1">SpSt-609</strain>
    </source>
</reference>
<accession>A0A7C4VUE8</accession>
<dbReference type="InterPro" id="IPR007197">
    <property type="entry name" value="rSAM"/>
</dbReference>
<dbReference type="GO" id="GO:0051536">
    <property type="term" value="F:iron-sulfur cluster binding"/>
    <property type="evidence" value="ECO:0007669"/>
    <property type="project" value="InterPro"/>
</dbReference>
<name>A0A7C4VUE8_9BACT</name>
<proteinExistence type="predicted"/>
<dbReference type="EMBL" id="DSZY01000030">
    <property type="protein sequence ID" value="HGU40867.1"/>
    <property type="molecule type" value="Genomic_DNA"/>
</dbReference>
<dbReference type="SUPFAM" id="SSF102114">
    <property type="entry name" value="Radical SAM enzymes"/>
    <property type="match status" value="1"/>
</dbReference>
<dbReference type="InterPro" id="IPR058240">
    <property type="entry name" value="rSAM_sf"/>
</dbReference>
<protein>
    <submittedName>
        <fullName evidence="1">Radical SAM protein</fullName>
    </submittedName>
</protein>
<organism evidence="1">
    <name type="scientific">Fervidobacterium thailandense</name>
    <dbReference type="NCBI Taxonomy" id="1008305"/>
    <lineage>
        <taxon>Bacteria</taxon>
        <taxon>Thermotogati</taxon>
        <taxon>Thermotogota</taxon>
        <taxon>Thermotogae</taxon>
        <taxon>Thermotogales</taxon>
        <taxon>Fervidobacteriaceae</taxon>
        <taxon>Fervidobacterium</taxon>
    </lineage>
</organism>
<evidence type="ECO:0000313" key="1">
    <source>
        <dbReference type="EMBL" id="HGU40867.1"/>
    </source>
</evidence>
<sequence length="280" mass="31748">MQGLTVNNSCLRIDPSATLPVTVTRGCGLNCPHCGGHFLKHMVHVDKIEDYVDRYRSFLISGGMGRDGKIPFGPYLDKLKKLKNEHDLLYNFHVGFPEQPPHELDEVADVVSFDFFADPEVLWSIYRMRRTPEQILDAVLPLKMIKVPHITVGIACGTLTHEYKAVEILARYFPYVVLNVFVPTVGSSFHKCSPPLVDEVVKLFEFARVRFDEVFLGCMHPRGIYRVELQEKLSGIATGIVKPIEREYDFTGCCALWFLRSLQFKLKATNTKDGPIKESG</sequence>
<gene>
    <name evidence="1" type="ORF">ENT77_06680</name>
</gene>